<dbReference type="AlphaFoldDB" id="A0AAE0EEN3"/>
<organism evidence="2 3">
    <name type="scientific">Dipteronia sinensis</name>
    <dbReference type="NCBI Taxonomy" id="43782"/>
    <lineage>
        <taxon>Eukaryota</taxon>
        <taxon>Viridiplantae</taxon>
        <taxon>Streptophyta</taxon>
        <taxon>Embryophyta</taxon>
        <taxon>Tracheophyta</taxon>
        <taxon>Spermatophyta</taxon>
        <taxon>Magnoliopsida</taxon>
        <taxon>eudicotyledons</taxon>
        <taxon>Gunneridae</taxon>
        <taxon>Pentapetalae</taxon>
        <taxon>rosids</taxon>
        <taxon>malvids</taxon>
        <taxon>Sapindales</taxon>
        <taxon>Sapindaceae</taxon>
        <taxon>Hippocastanoideae</taxon>
        <taxon>Acereae</taxon>
        <taxon>Dipteronia</taxon>
    </lineage>
</organism>
<reference evidence="2" key="1">
    <citation type="journal article" date="2023" name="Plant J.">
        <title>Genome sequences and population genomics provide insights into the demographic history, inbreeding, and mutation load of two 'living fossil' tree species of Dipteronia.</title>
        <authorList>
            <person name="Feng Y."/>
            <person name="Comes H.P."/>
            <person name="Chen J."/>
            <person name="Zhu S."/>
            <person name="Lu R."/>
            <person name="Zhang X."/>
            <person name="Li P."/>
            <person name="Qiu J."/>
            <person name="Olsen K.M."/>
            <person name="Qiu Y."/>
        </authorList>
    </citation>
    <scope>NUCLEOTIDE SEQUENCE</scope>
    <source>
        <strain evidence="2">NBL</strain>
    </source>
</reference>
<accession>A0AAE0EEN3</accession>
<name>A0AAE0EEN3_9ROSI</name>
<evidence type="ECO:0000313" key="2">
    <source>
        <dbReference type="EMBL" id="KAK3225309.1"/>
    </source>
</evidence>
<gene>
    <name evidence="2" type="ORF">Dsin_005171</name>
</gene>
<proteinExistence type="predicted"/>
<comment type="caution">
    <text evidence="2">The sequence shown here is derived from an EMBL/GenBank/DDBJ whole genome shotgun (WGS) entry which is preliminary data.</text>
</comment>
<sequence length="207" mass="23323">MSNDSTTSEPSFTWTNNGSRDEVGGGIEADSLDFDRQITIARPTEIVIDKSSMLESGAVRTIVQRDESLEYINVNEPSCSGKPLGILAGNNPGSVLTEAYIDSIRTMYVIPDNVVLRAPKEHEQADLDIPGWTCFYEYNFRQGFGFPVPSLGRRLLVYYDIVPGQLMPNSWRILMSLSVLREKYNLPFEIGSLLHNYYLKEHVHEKG</sequence>
<evidence type="ECO:0000313" key="3">
    <source>
        <dbReference type="Proteomes" id="UP001281410"/>
    </source>
</evidence>
<dbReference type="EMBL" id="JANJYJ010000002">
    <property type="protein sequence ID" value="KAK3225309.1"/>
    <property type="molecule type" value="Genomic_DNA"/>
</dbReference>
<feature type="compositionally biased region" description="Polar residues" evidence="1">
    <location>
        <begin position="1"/>
        <end position="18"/>
    </location>
</feature>
<dbReference type="Proteomes" id="UP001281410">
    <property type="component" value="Unassembled WGS sequence"/>
</dbReference>
<feature type="region of interest" description="Disordered" evidence="1">
    <location>
        <begin position="1"/>
        <end position="28"/>
    </location>
</feature>
<protein>
    <submittedName>
        <fullName evidence="2">Uncharacterized protein</fullName>
    </submittedName>
</protein>
<evidence type="ECO:0000256" key="1">
    <source>
        <dbReference type="SAM" id="MobiDB-lite"/>
    </source>
</evidence>
<keyword evidence="3" id="KW-1185">Reference proteome</keyword>